<sequence length="112" mass="13131">MKASEKRHGNEFSLQYQFPPPMDDDIFTTYTDEYSLPSATQHEDPDQQERLIIKKKEVKDGKYPFPINTKDKKQEEAMALMQLDKLIDRCNNNYNNHSSSNNCKTKKTNINN</sequence>
<feature type="region of interest" description="Disordered" evidence="1">
    <location>
        <begin position="1"/>
        <end position="20"/>
    </location>
</feature>
<dbReference type="Proteomes" id="UP000887566">
    <property type="component" value="Unplaced"/>
</dbReference>
<evidence type="ECO:0000256" key="1">
    <source>
        <dbReference type="SAM" id="MobiDB-lite"/>
    </source>
</evidence>
<evidence type="ECO:0000313" key="3">
    <source>
        <dbReference type="WBParaSite" id="PSAMB.scaffold1310size33130.g12339.t1"/>
    </source>
</evidence>
<dbReference type="WBParaSite" id="PSAMB.scaffold1310size33130.g12339.t1">
    <property type="protein sequence ID" value="PSAMB.scaffold1310size33130.g12339.t1"/>
    <property type="gene ID" value="PSAMB.scaffold1310size33130.g12339"/>
</dbReference>
<name>A0A914UWA9_9BILA</name>
<reference evidence="3" key="1">
    <citation type="submission" date="2022-11" db="UniProtKB">
        <authorList>
            <consortium name="WormBaseParasite"/>
        </authorList>
    </citation>
    <scope>IDENTIFICATION</scope>
</reference>
<organism evidence="2 3">
    <name type="scientific">Plectus sambesii</name>
    <dbReference type="NCBI Taxonomy" id="2011161"/>
    <lineage>
        <taxon>Eukaryota</taxon>
        <taxon>Metazoa</taxon>
        <taxon>Ecdysozoa</taxon>
        <taxon>Nematoda</taxon>
        <taxon>Chromadorea</taxon>
        <taxon>Plectida</taxon>
        <taxon>Plectina</taxon>
        <taxon>Plectoidea</taxon>
        <taxon>Plectidae</taxon>
        <taxon>Plectus</taxon>
    </lineage>
</organism>
<proteinExistence type="predicted"/>
<evidence type="ECO:0000313" key="2">
    <source>
        <dbReference type="Proteomes" id="UP000887566"/>
    </source>
</evidence>
<accession>A0A914UWA9</accession>
<feature type="compositionally biased region" description="Basic and acidic residues" evidence="1">
    <location>
        <begin position="1"/>
        <end position="10"/>
    </location>
</feature>
<dbReference type="AlphaFoldDB" id="A0A914UWA9"/>
<protein>
    <submittedName>
        <fullName evidence="3">Uncharacterized protein</fullName>
    </submittedName>
</protein>
<keyword evidence="2" id="KW-1185">Reference proteome</keyword>